<reference evidence="2" key="1">
    <citation type="journal article" date="2018" name="Genome Biol. Evol.">
        <title>Genomics and development of Lentinus tigrinus, a white-rot wood-decaying mushroom with dimorphic fruiting bodies.</title>
        <authorList>
            <person name="Wu B."/>
            <person name="Xu Z."/>
            <person name="Knudson A."/>
            <person name="Carlson A."/>
            <person name="Chen N."/>
            <person name="Kovaka S."/>
            <person name="LaButti K."/>
            <person name="Lipzen A."/>
            <person name="Pennachio C."/>
            <person name="Riley R."/>
            <person name="Schakwitz W."/>
            <person name="Umezawa K."/>
            <person name="Ohm R.A."/>
            <person name="Grigoriev I.V."/>
            <person name="Nagy L.G."/>
            <person name="Gibbons J."/>
            <person name="Hibbett D."/>
        </authorList>
    </citation>
    <scope>NUCLEOTIDE SEQUENCE [LARGE SCALE GENOMIC DNA]</scope>
    <source>
        <strain evidence="2">ALCF2SS1-6</strain>
    </source>
</reference>
<evidence type="ECO:0000313" key="2">
    <source>
        <dbReference type="EMBL" id="RPD52443.1"/>
    </source>
</evidence>
<name>A0A5C2RLL3_9APHY</name>
<protein>
    <submittedName>
        <fullName evidence="2">Uncharacterized protein</fullName>
    </submittedName>
</protein>
<feature type="coiled-coil region" evidence="1">
    <location>
        <begin position="127"/>
        <end position="154"/>
    </location>
</feature>
<evidence type="ECO:0000313" key="3">
    <source>
        <dbReference type="Proteomes" id="UP000313359"/>
    </source>
</evidence>
<dbReference type="EMBL" id="ML122361">
    <property type="protein sequence ID" value="RPD52443.1"/>
    <property type="molecule type" value="Genomic_DNA"/>
</dbReference>
<keyword evidence="1" id="KW-0175">Coiled coil</keyword>
<organism evidence="2 3">
    <name type="scientific">Lentinus tigrinus ALCF2SS1-6</name>
    <dbReference type="NCBI Taxonomy" id="1328759"/>
    <lineage>
        <taxon>Eukaryota</taxon>
        <taxon>Fungi</taxon>
        <taxon>Dikarya</taxon>
        <taxon>Basidiomycota</taxon>
        <taxon>Agaricomycotina</taxon>
        <taxon>Agaricomycetes</taxon>
        <taxon>Polyporales</taxon>
        <taxon>Polyporaceae</taxon>
        <taxon>Lentinus</taxon>
    </lineage>
</organism>
<evidence type="ECO:0000256" key="1">
    <source>
        <dbReference type="SAM" id="Coils"/>
    </source>
</evidence>
<gene>
    <name evidence="2" type="ORF">L227DRAFT_617806</name>
</gene>
<dbReference type="AlphaFoldDB" id="A0A5C2RLL3"/>
<dbReference type="Proteomes" id="UP000313359">
    <property type="component" value="Unassembled WGS sequence"/>
</dbReference>
<keyword evidence="3" id="KW-1185">Reference proteome</keyword>
<accession>A0A5C2RLL3</accession>
<sequence length="169" mass="19430">MARYTSSHLKAVPLSHVPQSPSPVPTCSETYADIMNHYAPEEILTLQDTASKRETEDTQVCHCLEDSLKAHTETQAQLEKSRKAHSDTSVLLDDMFHRVECMGRMIDKSHATALRTQANYAVLQTRMFEREAEYEKQQDELRTAQRQLDQKTRETTTEVNCLCQQRETV</sequence>
<proteinExistence type="predicted"/>